<evidence type="ECO:0008006" key="9">
    <source>
        <dbReference type="Google" id="ProtNLM"/>
    </source>
</evidence>
<comment type="caution">
    <text evidence="7">The sequence shown here is derived from an EMBL/GenBank/DDBJ whole genome shotgun (WGS) entry which is preliminary data.</text>
</comment>
<dbReference type="EMBL" id="CBTK010000289">
    <property type="protein sequence ID" value="CDH47046.1"/>
    <property type="molecule type" value="Genomic_DNA"/>
</dbReference>
<evidence type="ECO:0000313" key="8">
    <source>
        <dbReference type="Proteomes" id="UP000019184"/>
    </source>
</evidence>
<dbReference type="Pfam" id="PF06835">
    <property type="entry name" value="LptC"/>
    <property type="match status" value="1"/>
</dbReference>
<dbReference type="InterPro" id="IPR052363">
    <property type="entry name" value="LPS_export_LptC"/>
</dbReference>
<protein>
    <recommendedName>
        <fullName evidence="9">LPS export ABC transporter periplasmic protein LptC</fullName>
    </recommendedName>
</protein>
<dbReference type="PANTHER" id="PTHR37481">
    <property type="entry name" value="LIPOPOLYSACCHARIDE EXPORT SYSTEM PROTEIN LPTC"/>
    <property type="match status" value="1"/>
</dbReference>
<evidence type="ECO:0000256" key="5">
    <source>
        <dbReference type="ARBA" id="ARBA00023136"/>
    </source>
</evidence>
<dbReference type="GO" id="GO:0005886">
    <property type="term" value="C:plasma membrane"/>
    <property type="evidence" value="ECO:0007669"/>
    <property type="project" value="InterPro"/>
</dbReference>
<evidence type="ECO:0000313" key="7">
    <source>
        <dbReference type="EMBL" id="CDH47046.1"/>
    </source>
</evidence>
<keyword evidence="2" id="KW-0997">Cell inner membrane</keyword>
<organism evidence="7 8">
    <name type="scientific">Candidatus Contendobacter odensis Run_B_J11</name>
    <dbReference type="NCBI Taxonomy" id="1400861"/>
    <lineage>
        <taxon>Bacteria</taxon>
        <taxon>Pseudomonadati</taxon>
        <taxon>Pseudomonadota</taxon>
        <taxon>Gammaproteobacteria</taxon>
        <taxon>Candidatus Competibacteraceae</taxon>
        <taxon>Candidatus Contendibacter</taxon>
    </lineage>
</organism>
<evidence type="ECO:0000256" key="2">
    <source>
        <dbReference type="ARBA" id="ARBA00022519"/>
    </source>
</evidence>
<feature type="transmembrane region" description="Helical" evidence="6">
    <location>
        <begin position="16"/>
        <end position="37"/>
    </location>
</feature>
<sequence>MVQAPMVANGEVTIRGILYLSGLALLAGLSYGLLWLVESSLREPDPAESQAPVLTIERFRAVRMNIAGMKEYVVEAPRLQQLPGQSGTRIEQPALDWYQPDGQTREWRLQAEQAWGAADQQTLRLEGAVTMVRTAASGKLPMTVITRDILIRPAEHYAETAAPVQVVTPGGELRAVGMRAWLNQQRLELLSEVRGFYESPKR</sequence>
<dbReference type="InterPro" id="IPR026265">
    <property type="entry name" value="LptC"/>
</dbReference>
<keyword evidence="4 6" id="KW-1133">Transmembrane helix</keyword>
<keyword evidence="5 6" id="KW-0472">Membrane</keyword>
<dbReference type="AlphaFoldDB" id="A0A7U7J4A6"/>
<evidence type="ECO:0000256" key="3">
    <source>
        <dbReference type="ARBA" id="ARBA00022692"/>
    </source>
</evidence>
<dbReference type="PANTHER" id="PTHR37481:SF1">
    <property type="entry name" value="LIPOPOLYSACCHARIDE EXPORT SYSTEM PROTEIN LPTC"/>
    <property type="match status" value="1"/>
</dbReference>
<evidence type="ECO:0000256" key="1">
    <source>
        <dbReference type="ARBA" id="ARBA00022475"/>
    </source>
</evidence>
<dbReference type="Proteomes" id="UP000019184">
    <property type="component" value="Unassembled WGS sequence"/>
</dbReference>
<keyword evidence="3 6" id="KW-0812">Transmembrane</keyword>
<accession>A0A7U7J4A6</accession>
<dbReference type="OrthoDB" id="5733457at2"/>
<name>A0A7U7J4A6_9GAMM</name>
<reference evidence="7 8" key="1">
    <citation type="journal article" date="2014" name="ISME J.">
        <title>Candidatus Competibacter-lineage genomes retrieved from metagenomes reveal functional metabolic diversity.</title>
        <authorList>
            <person name="McIlroy S.J."/>
            <person name="Albertsen M."/>
            <person name="Andresen E.K."/>
            <person name="Saunders A.M."/>
            <person name="Kristiansen R."/>
            <person name="Stokholm-Bjerregaard M."/>
            <person name="Nielsen K.L."/>
            <person name="Nielsen P.H."/>
        </authorList>
    </citation>
    <scope>NUCLEOTIDE SEQUENCE [LARGE SCALE GENOMIC DNA]</scope>
    <source>
        <strain evidence="7 8">Run_B_J11</strain>
    </source>
</reference>
<keyword evidence="8" id="KW-1185">Reference proteome</keyword>
<dbReference type="NCBIfam" id="TIGR04409">
    <property type="entry name" value="LptC_YrbK"/>
    <property type="match status" value="1"/>
</dbReference>
<gene>
    <name evidence="7" type="ORF">BN874_710009</name>
</gene>
<evidence type="ECO:0000256" key="4">
    <source>
        <dbReference type="ARBA" id="ARBA00022989"/>
    </source>
</evidence>
<keyword evidence="1" id="KW-1003">Cell membrane</keyword>
<dbReference type="GO" id="GO:0017089">
    <property type="term" value="F:glycolipid transfer activity"/>
    <property type="evidence" value="ECO:0007669"/>
    <property type="project" value="TreeGrafter"/>
</dbReference>
<proteinExistence type="predicted"/>
<dbReference type="Gene3D" id="2.60.450.10">
    <property type="entry name" value="Lipopolysaccharide (LPS) transport protein A like domain"/>
    <property type="match status" value="1"/>
</dbReference>
<dbReference type="GO" id="GO:0015221">
    <property type="term" value="F:lipopolysaccharide transmembrane transporter activity"/>
    <property type="evidence" value="ECO:0007669"/>
    <property type="project" value="InterPro"/>
</dbReference>
<dbReference type="GO" id="GO:0030288">
    <property type="term" value="C:outer membrane-bounded periplasmic space"/>
    <property type="evidence" value="ECO:0007669"/>
    <property type="project" value="TreeGrafter"/>
</dbReference>
<dbReference type="InterPro" id="IPR010664">
    <property type="entry name" value="LipoPS_assembly_LptC-rel"/>
</dbReference>
<evidence type="ECO:0000256" key="6">
    <source>
        <dbReference type="SAM" id="Phobius"/>
    </source>
</evidence>